<evidence type="ECO:0000313" key="2">
    <source>
        <dbReference type="Proteomes" id="UP000005808"/>
    </source>
</evidence>
<dbReference type="Gene3D" id="2.160.10.10">
    <property type="entry name" value="Hexapeptide repeat proteins"/>
    <property type="match status" value="1"/>
</dbReference>
<dbReference type="InterPro" id="IPR001451">
    <property type="entry name" value="Hexapep"/>
</dbReference>
<reference evidence="1 2" key="1">
    <citation type="journal article" date="2012" name="J. Bacteriol.">
        <title>De Novo Genome Project of Cupriavidus basilensis OR16.</title>
        <authorList>
            <person name="Cserhati M."/>
            <person name="Kriszt B."/>
            <person name="Szoboszlay S."/>
            <person name="Toth A."/>
            <person name="Szabo I."/>
            <person name="Tancsics A."/>
            <person name="Nagy I."/>
            <person name="Horvath B."/>
            <person name="Nagy I."/>
            <person name="Kukolya J."/>
        </authorList>
    </citation>
    <scope>NUCLEOTIDE SEQUENCE [LARGE SCALE GENOMIC DNA]</scope>
    <source>
        <strain evidence="1 2">OR16</strain>
    </source>
</reference>
<dbReference type="GO" id="GO:0016740">
    <property type="term" value="F:transferase activity"/>
    <property type="evidence" value="ECO:0007669"/>
    <property type="project" value="UniProtKB-KW"/>
</dbReference>
<evidence type="ECO:0000313" key="1">
    <source>
        <dbReference type="EMBL" id="EHP37947.1"/>
    </source>
</evidence>
<proteinExistence type="predicted"/>
<dbReference type="SUPFAM" id="SSF51161">
    <property type="entry name" value="Trimeric LpxA-like enzymes"/>
    <property type="match status" value="1"/>
</dbReference>
<dbReference type="AlphaFoldDB" id="H1SHN9"/>
<dbReference type="InterPro" id="IPR051159">
    <property type="entry name" value="Hexapeptide_acetyltransf"/>
</dbReference>
<accession>H1SHN9</accession>
<gene>
    <name evidence="1" type="ORF">OR16_39909</name>
</gene>
<dbReference type="InterPro" id="IPR011004">
    <property type="entry name" value="Trimer_LpxA-like_sf"/>
</dbReference>
<dbReference type="Pfam" id="PF00132">
    <property type="entry name" value="Hexapep"/>
    <property type="match status" value="1"/>
</dbReference>
<organism evidence="1 2">
    <name type="scientific">Cupriavidus basilensis OR16</name>
    <dbReference type="NCBI Taxonomy" id="1127483"/>
    <lineage>
        <taxon>Bacteria</taxon>
        <taxon>Pseudomonadati</taxon>
        <taxon>Pseudomonadota</taxon>
        <taxon>Betaproteobacteria</taxon>
        <taxon>Burkholderiales</taxon>
        <taxon>Burkholderiaceae</taxon>
        <taxon>Cupriavidus</taxon>
    </lineage>
</organism>
<sequence>MLDRINGKLRGIYLNWKLYRTDFQGIGANCEWHGGVITDSQNISIGDYVYLGPAVQLHGRGGITIGEGTIFGPRVTIHSSNHNIEAPEYLPYDQITVAKPVSIGRAVWIGDQVMICPGVNVGDGCVVGMGSVVAKSLPPYSVCAGNPCRVIRFRDDLQRLENLLRDSNLYMQAKSSGKLKSSVVYK</sequence>
<dbReference type="PANTHER" id="PTHR23416">
    <property type="entry name" value="SIALIC ACID SYNTHASE-RELATED"/>
    <property type="match status" value="1"/>
</dbReference>
<dbReference type="Proteomes" id="UP000005808">
    <property type="component" value="Unassembled WGS sequence"/>
</dbReference>
<name>H1SHN9_9BURK</name>
<comment type="caution">
    <text evidence="1">The sequence shown here is derived from an EMBL/GenBank/DDBJ whole genome shotgun (WGS) entry which is preliminary data.</text>
</comment>
<dbReference type="EMBL" id="AHJE01000170">
    <property type="protein sequence ID" value="EHP37947.1"/>
    <property type="molecule type" value="Genomic_DNA"/>
</dbReference>
<protein>
    <submittedName>
        <fullName evidence="1">Hexapeptide repeat-containing transferase</fullName>
    </submittedName>
</protein>
<dbReference type="CDD" id="cd04647">
    <property type="entry name" value="LbH_MAT_like"/>
    <property type="match status" value="1"/>
</dbReference>
<keyword evidence="1" id="KW-0808">Transferase</keyword>